<dbReference type="EMBL" id="ML170168">
    <property type="protein sequence ID" value="TDL24085.1"/>
    <property type="molecule type" value="Genomic_DNA"/>
</dbReference>
<dbReference type="CDD" id="cd09917">
    <property type="entry name" value="F-box_SF"/>
    <property type="match status" value="1"/>
</dbReference>
<sequence>MTNICDIPVEILSLVWRDLPLKDIASLLQVCTMLNKCISTDKLLWASILERDITNRGIPLPPYGMDFTRTDGITARSWIRSALRLEKAYSSTKPESLRLKRLRLDSGITWLGLMRGKWALVASSDVRQSRLSLWDTAPPKATPRQCAEISLPGPVLDGQIDDTMTQITIAVSVGTAFPYVGLFRIGIASGRPFIAQCGRVQRASHTRCLSGSVVGFATWDGDDTYPCLFDWESGKLCYLAESPRWHTNPEGPKNREDGNSFIHRSCWAMKVWNDVVIVVLDYEVQVFARPIFADQKSHTAYGNHIKSLSFLSLEYAVREAVISHQPIYSGAPSHFHDTNTDSSICIFIRHGWSVEAYTLTYSRNLSPLPPIFELHPGNYDLSNEGYVLRIVVGSSCNRLLRLCAPLSRRDADGSGSPPRLFITELQRASLCVIPEGFEVHCHVVTFQETLLLPSKGLPLTLFWPSFAFDDAQGIFVMGNTRGDLCIARYLQDDCNFRGMLDGLPKLTPQEWDLNAIVPQPVEMDLPLYYHFRAEILAGTIPDDFLEEITRNWSEILLPYDAIPGWSSDWSSFKHLRNWLAPTLRWGRSDPDQVDGLCDAVLSAQYDCAPLGDVIPVLFEDDDDQNMLIFRVGNRPYVWIYQGEGVPPEYWEIMVDINVLLREANFYAAPRRHVKIASGDLGFHYQRRCVKSYDHIVEDIALDNLHVQLTPNPEDWSAGDWKAIDVLLYPN</sequence>
<organism evidence="2 3">
    <name type="scientific">Rickenella mellea</name>
    <dbReference type="NCBI Taxonomy" id="50990"/>
    <lineage>
        <taxon>Eukaryota</taxon>
        <taxon>Fungi</taxon>
        <taxon>Dikarya</taxon>
        <taxon>Basidiomycota</taxon>
        <taxon>Agaricomycotina</taxon>
        <taxon>Agaricomycetes</taxon>
        <taxon>Hymenochaetales</taxon>
        <taxon>Rickenellaceae</taxon>
        <taxon>Rickenella</taxon>
    </lineage>
</organism>
<feature type="domain" description="F-box" evidence="1">
    <location>
        <begin position="1"/>
        <end position="48"/>
    </location>
</feature>
<evidence type="ECO:0000313" key="2">
    <source>
        <dbReference type="EMBL" id="TDL24085.1"/>
    </source>
</evidence>
<dbReference type="VEuPathDB" id="FungiDB:BD410DRAFT_746152"/>
<dbReference type="Pfam" id="PF12937">
    <property type="entry name" value="F-box-like"/>
    <property type="match status" value="1"/>
</dbReference>
<dbReference type="InterPro" id="IPR001810">
    <property type="entry name" value="F-box_dom"/>
</dbReference>
<reference evidence="2 3" key="1">
    <citation type="submission" date="2018-06" db="EMBL/GenBank/DDBJ databases">
        <title>A transcriptomic atlas of mushroom development highlights an independent origin of complex multicellularity.</title>
        <authorList>
            <consortium name="DOE Joint Genome Institute"/>
            <person name="Krizsan K."/>
            <person name="Almasi E."/>
            <person name="Merenyi Z."/>
            <person name="Sahu N."/>
            <person name="Viragh M."/>
            <person name="Koszo T."/>
            <person name="Mondo S."/>
            <person name="Kiss B."/>
            <person name="Balint B."/>
            <person name="Kues U."/>
            <person name="Barry K."/>
            <person name="Hegedus J.C."/>
            <person name="Henrissat B."/>
            <person name="Johnson J."/>
            <person name="Lipzen A."/>
            <person name="Ohm R."/>
            <person name="Nagy I."/>
            <person name="Pangilinan J."/>
            <person name="Yan J."/>
            <person name="Xiong Y."/>
            <person name="Grigoriev I.V."/>
            <person name="Hibbett D.S."/>
            <person name="Nagy L.G."/>
        </authorList>
    </citation>
    <scope>NUCLEOTIDE SEQUENCE [LARGE SCALE GENOMIC DNA]</scope>
    <source>
        <strain evidence="2 3">SZMC22713</strain>
    </source>
</reference>
<accession>A0A4Y7Q9F2</accession>
<keyword evidence="3" id="KW-1185">Reference proteome</keyword>
<dbReference type="InterPro" id="IPR036047">
    <property type="entry name" value="F-box-like_dom_sf"/>
</dbReference>
<evidence type="ECO:0000259" key="1">
    <source>
        <dbReference type="PROSITE" id="PS50181"/>
    </source>
</evidence>
<dbReference type="AlphaFoldDB" id="A0A4Y7Q9F2"/>
<protein>
    <recommendedName>
        <fullName evidence="1">F-box domain-containing protein</fullName>
    </recommendedName>
</protein>
<dbReference type="OrthoDB" id="2786194at2759"/>
<dbReference type="PROSITE" id="PS50181">
    <property type="entry name" value="FBOX"/>
    <property type="match status" value="1"/>
</dbReference>
<dbReference type="SUPFAM" id="SSF81383">
    <property type="entry name" value="F-box domain"/>
    <property type="match status" value="1"/>
</dbReference>
<evidence type="ECO:0000313" key="3">
    <source>
        <dbReference type="Proteomes" id="UP000294933"/>
    </source>
</evidence>
<gene>
    <name evidence="2" type="ORF">BD410DRAFT_746152</name>
</gene>
<dbReference type="Proteomes" id="UP000294933">
    <property type="component" value="Unassembled WGS sequence"/>
</dbReference>
<name>A0A4Y7Q9F2_9AGAM</name>
<proteinExistence type="predicted"/>